<dbReference type="PANTHER" id="PTHR24220:SF611">
    <property type="entry name" value="ATP-BINDING COMPONENT OF ABC TRANSPORTER-RELATED"/>
    <property type="match status" value="1"/>
</dbReference>
<name>A0A975DIX3_9GAMM</name>
<dbReference type="AlphaFoldDB" id="A0A975DIX3"/>
<dbReference type="SMART" id="SM00382">
    <property type="entry name" value="AAA"/>
    <property type="match status" value="1"/>
</dbReference>
<dbReference type="Gene3D" id="3.40.50.300">
    <property type="entry name" value="P-loop containing nucleotide triphosphate hydrolases"/>
    <property type="match status" value="1"/>
</dbReference>
<accession>A0A975DIX3</accession>
<keyword evidence="2" id="KW-0547">Nucleotide-binding</keyword>
<evidence type="ECO:0000313" key="5">
    <source>
        <dbReference type="EMBL" id="QTH72703.1"/>
    </source>
</evidence>
<sequence length="230" mass="25612">MITLEQLRYRWPKHDIDTIHIEQLQIQQGERIFLFGPSGTGKSTLLGLLAGIHRPTLGKISILNQDLTSLSNAKRDQFRADHIGTIFQNFNLLAYLNPLENVMLGCHFSTLRTNKAVQQHGSVKQAARHLLAQLGISEPLLHHSVGELSIGQQQRIVAARAVIGKPELIIADEPTSALDADNRAAFINLLFEQATQCNATLLFVSHDQSLAPMFSRQLSLAEINQRDEKV</sequence>
<keyword evidence="3 5" id="KW-0067">ATP-binding</keyword>
<dbReference type="Pfam" id="PF00005">
    <property type="entry name" value="ABC_tran"/>
    <property type="match status" value="1"/>
</dbReference>
<dbReference type="EMBL" id="CP072133">
    <property type="protein sequence ID" value="QTH72703.1"/>
    <property type="molecule type" value="Genomic_DNA"/>
</dbReference>
<feature type="domain" description="ABC transporter" evidence="4">
    <location>
        <begin position="2"/>
        <end position="230"/>
    </location>
</feature>
<evidence type="ECO:0000259" key="4">
    <source>
        <dbReference type="PROSITE" id="PS50893"/>
    </source>
</evidence>
<gene>
    <name evidence="5" type="ORF">J5O05_07960</name>
</gene>
<dbReference type="InterPro" id="IPR017911">
    <property type="entry name" value="MacB-like_ATP-bd"/>
</dbReference>
<keyword evidence="6" id="KW-1185">Reference proteome</keyword>
<evidence type="ECO:0000256" key="2">
    <source>
        <dbReference type="ARBA" id="ARBA00022741"/>
    </source>
</evidence>
<dbReference type="SUPFAM" id="SSF52540">
    <property type="entry name" value="P-loop containing nucleoside triphosphate hydrolases"/>
    <property type="match status" value="1"/>
</dbReference>
<dbReference type="PROSITE" id="PS50893">
    <property type="entry name" value="ABC_TRANSPORTER_2"/>
    <property type="match status" value="1"/>
</dbReference>
<evidence type="ECO:0000256" key="3">
    <source>
        <dbReference type="ARBA" id="ARBA00022840"/>
    </source>
</evidence>
<proteinExistence type="predicted"/>
<dbReference type="GO" id="GO:0022857">
    <property type="term" value="F:transmembrane transporter activity"/>
    <property type="evidence" value="ECO:0007669"/>
    <property type="project" value="TreeGrafter"/>
</dbReference>
<dbReference type="GO" id="GO:0016887">
    <property type="term" value="F:ATP hydrolysis activity"/>
    <property type="evidence" value="ECO:0007669"/>
    <property type="project" value="InterPro"/>
</dbReference>
<dbReference type="Proteomes" id="UP000664904">
    <property type="component" value="Chromosome"/>
</dbReference>
<dbReference type="InterPro" id="IPR027417">
    <property type="entry name" value="P-loop_NTPase"/>
</dbReference>
<dbReference type="GO" id="GO:0005524">
    <property type="term" value="F:ATP binding"/>
    <property type="evidence" value="ECO:0007669"/>
    <property type="project" value="UniProtKB-KW"/>
</dbReference>
<dbReference type="InterPro" id="IPR015854">
    <property type="entry name" value="ABC_transpr_LolD-like"/>
</dbReference>
<organism evidence="5 6">
    <name type="scientific">Pseudoalteromonas xiamenensis</name>
    <dbReference type="NCBI Taxonomy" id="882626"/>
    <lineage>
        <taxon>Bacteria</taxon>
        <taxon>Pseudomonadati</taxon>
        <taxon>Pseudomonadota</taxon>
        <taxon>Gammaproteobacteria</taxon>
        <taxon>Alteromonadales</taxon>
        <taxon>Pseudoalteromonadaceae</taxon>
        <taxon>Pseudoalteromonas</taxon>
    </lineage>
</organism>
<dbReference type="InterPro" id="IPR003593">
    <property type="entry name" value="AAA+_ATPase"/>
</dbReference>
<dbReference type="PANTHER" id="PTHR24220">
    <property type="entry name" value="IMPORT ATP-BINDING PROTEIN"/>
    <property type="match status" value="1"/>
</dbReference>
<protein>
    <submittedName>
        <fullName evidence="5">ABC transporter ATP-binding protein</fullName>
    </submittedName>
</protein>
<dbReference type="GO" id="GO:0005886">
    <property type="term" value="C:plasma membrane"/>
    <property type="evidence" value="ECO:0007669"/>
    <property type="project" value="TreeGrafter"/>
</dbReference>
<reference evidence="5" key="1">
    <citation type="submission" date="2021-03" db="EMBL/GenBank/DDBJ databases">
        <title>Complete Genome of Pseudoalteromonas xiamenensis STKMTI.2, a new potential marine bacterium producing anti-Vibrio compounds.</title>
        <authorList>
            <person name="Handayani D.P."/>
            <person name="Isnansetyo A."/>
            <person name="Istiqomah I."/>
            <person name="Jumina J."/>
        </authorList>
    </citation>
    <scope>NUCLEOTIDE SEQUENCE</scope>
    <source>
        <strain evidence="5">STKMTI.2</strain>
    </source>
</reference>
<dbReference type="KEGG" id="pxi:J5O05_07960"/>
<evidence type="ECO:0000256" key="1">
    <source>
        <dbReference type="ARBA" id="ARBA00022448"/>
    </source>
</evidence>
<dbReference type="RefSeq" id="WP_208844327.1">
    <property type="nucleotide sequence ID" value="NZ_CP072133.1"/>
</dbReference>
<dbReference type="CDD" id="cd03255">
    <property type="entry name" value="ABC_MJ0796_LolCDE_FtsE"/>
    <property type="match status" value="1"/>
</dbReference>
<evidence type="ECO:0000313" key="6">
    <source>
        <dbReference type="Proteomes" id="UP000664904"/>
    </source>
</evidence>
<keyword evidence="1" id="KW-0813">Transport</keyword>
<dbReference type="InterPro" id="IPR003439">
    <property type="entry name" value="ABC_transporter-like_ATP-bd"/>
</dbReference>